<feature type="domain" description="ABC3 transporter permease C-terminal" evidence="8">
    <location>
        <begin position="246"/>
        <end position="362"/>
    </location>
</feature>
<feature type="transmembrane region" description="Helical" evidence="7">
    <location>
        <begin position="290"/>
        <end position="316"/>
    </location>
</feature>
<reference evidence="10" key="2">
    <citation type="submission" date="2020-09" db="EMBL/GenBank/DDBJ databases">
        <authorList>
            <person name="Sun Q."/>
            <person name="Ohkuma M."/>
        </authorList>
    </citation>
    <scope>NUCLEOTIDE SEQUENCE</scope>
    <source>
        <strain evidence="10">JCM 3091</strain>
    </source>
</reference>
<proteinExistence type="inferred from homology"/>
<dbReference type="InterPro" id="IPR050250">
    <property type="entry name" value="Macrolide_Exporter_MacB"/>
</dbReference>
<keyword evidence="2" id="KW-1003">Cell membrane</keyword>
<organism evidence="10 11">
    <name type="scientific">Pilimelia terevasa</name>
    <dbReference type="NCBI Taxonomy" id="53372"/>
    <lineage>
        <taxon>Bacteria</taxon>
        <taxon>Bacillati</taxon>
        <taxon>Actinomycetota</taxon>
        <taxon>Actinomycetes</taxon>
        <taxon>Micromonosporales</taxon>
        <taxon>Micromonosporaceae</taxon>
        <taxon>Pilimelia</taxon>
    </lineage>
</organism>
<feature type="transmembrane region" description="Helical" evidence="7">
    <location>
        <begin position="683"/>
        <end position="712"/>
    </location>
</feature>
<feature type="transmembrane region" description="Helical" evidence="7">
    <location>
        <begin position="742"/>
        <end position="761"/>
    </location>
</feature>
<evidence type="ECO:0000313" key="10">
    <source>
        <dbReference type="EMBL" id="GGK14983.1"/>
    </source>
</evidence>
<feature type="transmembrane region" description="Helical" evidence="7">
    <location>
        <begin position="773"/>
        <end position="797"/>
    </location>
</feature>
<feature type="domain" description="ABC3 transporter permease C-terminal" evidence="8">
    <location>
        <begin position="690"/>
        <end position="806"/>
    </location>
</feature>
<feature type="domain" description="MacB-like periplasmic core" evidence="9">
    <location>
        <begin position="13"/>
        <end position="208"/>
    </location>
</feature>
<evidence type="ECO:0000259" key="8">
    <source>
        <dbReference type="Pfam" id="PF02687"/>
    </source>
</evidence>
<feature type="transmembrane region" description="Helical" evidence="7">
    <location>
        <begin position="12"/>
        <end position="33"/>
    </location>
</feature>
<comment type="subcellular location">
    <subcellularLocation>
        <location evidence="1">Cell membrane</location>
        <topology evidence="1">Multi-pass membrane protein</topology>
    </subcellularLocation>
</comment>
<dbReference type="Pfam" id="PF12704">
    <property type="entry name" value="MacB_PCD"/>
    <property type="match status" value="1"/>
</dbReference>
<evidence type="ECO:0000256" key="4">
    <source>
        <dbReference type="ARBA" id="ARBA00022989"/>
    </source>
</evidence>
<name>A0A8J3BMR7_9ACTN</name>
<dbReference type="GO" id="GO:0005886">
    <property type="term" value="C:plasma membrane"/>
    <property type="evidence" value="ECO:0007669"/>
    <property type="project" value="UniProtKB-SubCell"/>
</dbReference>
<feature type="transmembrane region" description="Helical" evidence="7">
    <location>
        <begin position="411"/>
        <end position="436"/>
    </location>
</feature>
<evidence type="ECO:0000313" key="11">
    <source>
        <dbReference type="Proteomes" id="UP000662200"/>
    </source>
</evidence>
<feature type="transmembrane region" description="Helical" evidence="7">
    <location>
        <begin position="336"/>
        <end position="354"/>
    </location>
</feature>
<feature type="transmembrane region" description="Helical" evidence="7">
    <location>
        <begin position="242"/>
        <end position="269"/>
    </location>
</feature>
<accession>A0A8J3BMR7</accession>
<dbReference type="AlphaFoldDB" id="A0A8J3BMR7"/>
<feature type="transmembrane region" description="Helical" evidence="7">
    <location>
        <begin position="379"/>
        <end position="399"/>
    </location>
</feature>
<keyword evidence="11" id="KW-1185">Reference proteome</keyword>
<gene>
    <name evidence="10" type="ORF">GCM10010124_04500</name>
</gene>
<reference evidence="10" key="1">
    <citation type="journal article" date="2014" name="Int. J. Syst. Evol. Microbiol.">
        <title>Complete genome sequence of Corynebacterium casei LMG S-19264T (=DSM 44701T), isolated from a smear-ripened cheese.</title>
        <authorList>
            <consortium name="US DOE Joint Genome Institute (JGI-PGF)"/>
            <person name="Walter F."/>
            <person name="Albersmeier A."/>
            <person name="Kalinowski J."/>
            <person name="Ruckert C."/>
        </authorList>
    </citation>
    <scope>NUCLEOTIDE SEQUENCE</scope>
    <source>
        <strain evidence="10">JCM 3091</strain>
    </source>
</reference>
<evidence type="ECO:0000256" key="7">
    <source>
        <dbReference type="SAM" id="Phobius"/>
    </source>
</evidence>
<keyword evidence="5 7" id="KW-0472">Membrane</keyword>
<evidence type="ECO:0000256" key="3">
    <source>
        <dbReference type="ARBA" id="ARBA00022692"/>
    </source>
</evidence>
<keyword evidence="3 7" id="KW-0812">Transmembrane</keyword>
<evidence type="ECO:0000256" key="5">
    <source>
        <dbReference type="ARBA" id="ARBA00023136"/>
    </source>
</evidence>
<dbReference type="Pfam" id="PF02687">
    <property type="entry name" value="FtsX"/>
    <property type="match status" value="2"/>
</dbReference>
<comment type="caution">
    <text evidence="10">The sequence shown here is derived from an EMBL/GenBank/DDBJ whole genome shotgun (WGS) entry which is preliminary data.</text>
</comment>
<keyword evidence="4 7" id="KW-1133">Transmembrane helix</keyword>
<dbReference type="EMBL" id="BMQC01000001">
    <property type="protein sequence ID" value="GGK14983.1"/>
    <property type="molecule type" value="Genomic_DNA"/>
</dbReference>
<dbReference type="InterPro" id="IPR003838">
    <property type="entry name" value="ABC3_permease_C"/>
</dbReference>
<evidence type="ECO:0000256" key="1">
    <source>
        <dbReference type="ARBA" id="ARBA00004651"/>
    </source>
</evidence>
<dbReference type="PANTHER" id="PTHR30572">
    <property type="entry name" value="MEMBRANE COMPONENT OF TRANSPORTER-RELATED"/>
    <property type="match status" value="1"/>
</dbReference>
<protein>
    <submittedName>
        <fullName evidence="10">Membrane protein</fullName>
    </submittedName>
</protein>
<dbReference type="InterPro" id="IPR025857">
    <property type="entry name" value="MacB_PCD"/>
</dbReference>
<comment type="similarity">
    <text evidence="6">Belongs to the ABC-4 integral membrane protein family.</text>
</comment>
<evidence type="ECO:0000256" key="6">
    <source>
        <dbReference type="ARBA" id="ARBA00038076"/>
    </source>
</evidence>
<evidence type="ECO:0000256" key="2">
    <source>
        <dbReference type="ARBA" id="ARBA00022475"/>
    </source>
</evidence>
<dbReference type="PANTHER" id="PTHR30572:SF4">
    <property type="entry name" value="ABC TRANSPORTER PERMEASE YTRF"/>
    <property type="match status" value="1"/>
</dbReference>
<feature type="transmembrane region" description="Helical" evidence="7">
    <location>
        <begin position="466"/>
        <end position="485"/>
    </location>
</feature>
<dbReference type="Proteomes" id="UP000662200">
    <property type="component" value="Unassembled WGS sequence"/>
</dbReference>
<evidence type="ECO:0000259" key="9">
    <source>
        <dbReference type="Pfam" id="PF12704"/>
    </source>
</evidence>
<sequence>MLRDLRAHPGRLAMTLLAVVLSVAFVVASWVFADSLGRTAAEGRARDDVAVLVSAPDRPFTPAQRDRLAALPGVTAARGVVTGRAGFVQDNGKIGEIYDMHRGGTDWDDTRRFSLVAGRAPAGDGQVALEEEAARLGGKRVGDRVRVHLAGGRTRDLTVTGLFTYRMLTGGVPALALPEPAALTLLGGGFAEVELDGPDAAAIAAAVRAAVPGLPAAAVARGADLAAAQRASAREGAEDIRLLLLAFAAVAVLVGTLVIANTFTILVAQRTRQFALLRAVGAGRRQIRRAILAEAGVVGLLGATLGTAGGIGLAHGGLVLLRHAGEAMTFELTPEAVAAGYAIGVLVTVLAAYGSARRAATVAPVAALRTDAAVRRRSLVLRGTAGALAAAAGAGAVLATVGDHPTNTDRVLGIGGVLAVWLGVMLAAPLLVGLVLRPLAALTRHVGGTGLRLAVRNAARDPRRTAATASALMIGVALVCAYATIGASAEQRLVGDIARTVPAGTTILRAPGFAGSLDPGVTAAARATAGVTRTAVLRPVPGTLDGAPAHLRAVDPGTLGGLVHLDVAAGAADPRGGALTTYDPLAADRHRVGDTLPVTLADGTRLSVPVVGRYRANQAVSGILLDATLVPGAAALAPNLILATGDDPGAARAGLRTAFAARPDVLVEDREVNMKILRQAFALTLQILVVLLGMGVIIAVFGVVNTLALSVLERTREIGVARAVGASRRLVRRTVRGESTVIAGYGAVLGVAVGLGVGAVIQHLILEVPVTDAVVPVGTVAAALGGLVLAGVLAAWWPARRAARTEVLAAIAAQ</sequence>
<dbReference type="GO" id="GO:0022857">
    <property type="term" value="F:transmembrane transporter activity"/>
    <property type="evidence" value="ECO:0007669"/>
    <property type="project" value="TreeGrafter"/>
</dbReference>